<protein>
    <submittedName>
        <fullName evidence="3">Uncharacterized protein</fullName>
    </submittedName>
</protein>
<reference evidence="3" key="1">
    <citation type="submission" date="2019-06" db="EMBL/GenBank/DDBJ databases">
        <authorList>
            <person name="Zheng W."/>
        </authorList>
    </citation>
    <scope>NUCLEOTIDE SEQUENCE</scope>
    <source>
        <strain evidence="3">QDHG01</strain>
    </source>
</reference>
<gene>
    <name evidence="3" type="ORF">FGO68_gene16923</name>
</gene>
<feature type="region of interest" description="Disordered" evidence="2">
    <location>
        <begin position="685"/>
        <end position="705"/>
    </location>
</feature>
<feature type="coiled-coil region" evidence="1">
    <location>
        <begin position="163"/>
        <end position="211"/>
    </location>
</feature>
<dbReference type="EMBL" id="RRYP01002227">
    <property type="protein sequence ID" value="TNV85010.1"/>
    <property type="molecule type" value="Genomic_DNA"/>
</dbReference>
<comment type="caution">
    <text evidence="3">The sequence shown here is derived from an EMBL/GenBank/DDBJ whole genome shotgun (WGS) entry which is preliminary data.</text>
</comment>
<feature type="region of interest" description="Disordered" evidence="2">
    <location>
        <begin position="489"/>
        <end position="532"/>
    </location>
</feature>
<evidence type="ECO:0000256" key="2">
    <source>
        <dbReference type="SAM" id="MobiDB-lite"/>
    </source>
</evidence>
<dbReference type="PANTHER" id="PTHR40515">
    <property type="entry name" value="CILIA- AND FLAGELLA-ASSOCIATED PROTEIN 157"/>
    <property type="match status" value="1"/>
</dbReference>
<dbReference type="PANTHER" id="PTHR40515:SF1">
    <property type="entry name" value="CILIA- AND FLAGELLA-ASSOCIATED PROTEIN 157"/>
    <property type="match status" value="1"/>
</dbReference>
<evidence type="ECO:0000256" key="1">
    <source>
        <dbReference type="SAM" id="Coils"/>
    </source>
</evidence>
<dbReference type="Proteomes" id="UP000785679">
    <property type="component" value="Unassembled WGS sequence"/>
</dbReference>
<feature type="coiled-coil region" evidence="1">
    <location>
        <begin position="94"/>
        <end position="121"/>
    </location>
</feature>
<feature type="compositionally biased region" description="Polar residues" evidence="2">
    <location>
        <begin position="493"/>
        <end position="529"/>
    </location>
</feature>
<accession>A0A8J8T7Y8</accession>
<evidence type="ECO:0000313" key="4">
    <source>
        <dbReference type="Proteomes" id="UP000785679"/>
    </source>
</evidence>
<organism evidence="3 4">
    <name type="scientific">Halteria grandinella</name>
    <dbReference type="NCBI Taxonomy" id="5974"/>
    <lineage>
        <taxon>Eukaryota</taxon>
        <taxon>Sar</taxon>
        <taxon>Alveolata</taxon>
        <taxon>Ciliophora</taxon>
        <taxon>Intramacronucleata</taxon>
        <taxon>Spirotrichea</taxon>
        <taxon>Stichotrichia</taxon>
        <taxon>Sporadotrichida</taxon>
        <taxon>Halteriidae</taxon>
        <taxon>Halteria</taxon>
    </lineage>
</organism>
<dbReference type="AlphaFoldDB" id="A0A8J8T7Y8"/>
<keyword evidence="1" id="KW-0175">Coiled coil</keyword>
<dbReference type="OrthoDB" id="299455at2759"/>
<name>A0A8J8T7Y8_HALGN</name>
<proteinExistence type="predicted"/>
<evidence type="ECO:0000313" key="3">
    <source>
        <dbReference type="EMBL" id="TNV85010.1"/>
    </source>
</evidence>
<keyword evidence="4" id="KW-1185">Reference proteome</keyword>
<sequence length="771" mass="87055">MNGTQTQMLALNPNGQPFFSSLRKQTAMGHLQSEALDSAPSQNGQPPPQTAASKEPLQQNLDRLVDIYGSCQQLLGDYDRKLIKVVEKHEHDFLNAYKTHMSKVERELISLKAKAADQEQRLAKDERILKLQEGLGWFKDEVDRLTKMREDNFNSIDMLSTKVQTMLAEKRFMEEQVKASKRQNKLLVMALTKQEATQANIEGEITDLEHRHLEARKKQVIMPSTEVSPFADPKSLSFIMSGAGEAAGVANEYNRKATNPDDPEKHQRMNTNIDNSLMVASTDFPSELVTSRVQRLSPQNLDLVASTQQPNQADTVIQQYTMDLVTSGRDDAEIVDSLEQYYSSLAHGFDDELMHVQKEIELHKAAARELEAQEIVLPASESDDLSNYFIECVFQQRKSLRHQLLTMRDHPNSKGFSSGRSQTFKLGTARKTVSNVYNNSLLNIYINTVKTGSQEEIEQFSQIEKQKLVQLLSTNNELLTFMFDKMFKNNKKPQPTTSTGNQQPPFRPTQGISSSQTLSVDQQEGNAEMQQQQQQDIFAALMNMEQQQQAYTEESRRDFPQVAPQFGINKNSDPFFSQQTTKKLYQQNTTGEIQQNTAVKNPYKPIAEGTEGGGYYLSASPLLLGEPKKSSLNQSNILLSRIKESNFNSNILSNIDTDYLQQQYLSQEAGVTLNPQTQMTHHQQYKSTAHTARNHVGPHQQSAEKRRLRQLTTERPSMFVKNGKLLIGANKSGRGGQGPNKFSIEAEKMREHEIMLEQVLAAQRGTSGVQV</sequence>